<dbReference type="GO" id="GO:0003677">
    <property type="term" value="F:DNA binding"/>
    <property type="evidence" value="ECO:0007669"/>
    <property type="project" value="UniProtKB-UniRule"/>
</dbReference>
<dbReference type="HOGENOM" id="CLU_087539_3_2_9"/>
<keyword evidence="5" id="KW-1185">Reference proteome</keyword>
<dbReference type="eggNOG" id="COG1309">
    <property type="taxonomic scope" value="Bacteria"/>
</dbReference>
<keyword evidence="1 2" id="KW-0238">DNA-binding</keyword>
<gene>
    <name evidence="4" type="ordered locus">Clocel_0398</name>
</gene>
<evidence type="ECO:0000313" key="4">
    <source>
        <dbReference type="EMBL" id="ADL50177.1"/>
    </source>
</evidence>
<dbReference type="PANTHER" id="PTHR43479">
    <property type="entry name" value="ACREF/ENVCD OPERON REPRESSOR-RELATED"/>
    <property type="match status" value="1"/>
</dbReference>
<dbReference type="RefSeq" id="WP_010075056.1">
    <property type="nucleotide sequence ID" value="NC_014393.1"/>
</dbReference>
<dbReference type="STRING" id="573061.Clocel_0398"/>
<dbReference type="EMBL" id="CP002160">
    <property type="protein sequence ID" value="ADL50177.1"/>
    <property type="molecule type" value="Genomic_DNA"/>
</dbReference>
<name>D9SQB0_CLOC7</name>
<dbReference type="KEGG" id="ccb:Clocel_0398"/>
<dbReference type="Pfam" id="PF00440">
    <property type="entry name" value="TetR_N"/>
    <property type="match status" value="1"/>
</dbReference>
<dbReference type="InterPro" id="IPR009057">
    <property type="entry name" value="Homeodomain-like_sf"/>
</dbReference>
<sequence length="190" mass="22706">MKYDLNNKTNRFAQRTLLAFSSSLMEILETKGFERITVGEICEACNYPRATFYNYFDDSYDLLNYCWIAMMQEIKVDDYPYMKPEERVYIIFERIYDYFDSYRERLGKIMMFNSLDGALVTSCNLFVKQQSSQIMMDCPYGDVHPIPHQLVAEHYSNTLQLIIEWCFLRKKIDSKEDALKYLHYLLRNIG</sequence>
<reference evidence="4 5" key="1">
    <citation type="submission" date="2010-08" db="EMBL/GenBank/DDBJ databases">
        <title>Complete sequence of Clostridium cellulovorans 743B.</title>
        <authorList>
            <consortium name="US DOE Joint Genome Institute"/>
            <person name="Lucas S."/>
            <person name="Copeland A."/>
            <person name="Lapidus A."/>
            <person name="Cheng J.-F."/>
            <person name="Bruce D."/>
            <person name="Goodwin L."/>
            <person name="Pitluck S."/>
            <person name="Chertkov O."/>
            <person name="Detter J.C."/>
            <person name="Han C."/>
            <person name="Tapia R."/>
            <person name="Land M."/>
            <person name="Hauser L."/>
            <person name="Chang Y.-J."/>
            <person name="Jeffries C."/>
            <person name="Kyrpides N."/>
            <person name="Ivanova N."/>
            <person name="Mikhailova N."/>
            <person name="Hemme C.L."/>
            <person name="Woyke T."/>
        </authorList>
    </citation>
    <scope>NUCLEOTIDE SEQUENCE [LARGE SCALE GENOMIC DNA]</scope>
    <source>
        <strain evidence="5">ATCC 35296 / DSM 3052 / OCM 3 / 743B</strain>
    </source>
</reference>
<dbReference type="PROSITE" id="PS50977">
    <property type="entry name" value="HTH_TETR_2"/>
    <property type="match status" value="1"/>
</dbReference>
<evidence type="ECO:0000256" key="2">
    <source>
        <dbReference type="PROSITE-ProRule" id="PRU00335"/>
    </source>
</evidence>
<protein>
    <submittedName>
        <fullName evidence="4">Regulatory protein TetR</fullName>
    </submittedName>
</protein>
<dbReference type="InterPro" id="IPR050624">
    <property type="entry name" value="HTH-type_Tx_Regulator"/>
</dbReference>
<dbReference type="InterPro" id="IPR001647">
    <property type="entry name" value="HTH_TetR"/>
</dbReference>
<feature type="DNA-binding region" description="H-T-H motif" evidence="2">
    <location>
        <begin position="37"/>
        <end position="56"/>
    </location>
</feature>
<accession>D9SQB0</accession>
<dbReference type="Proteomes" id="UP000002730">
    <property type="component" value="Chromosome"/>
</dbReference>
<proteinExistence type="predicted"/>
<feature type="domain" description="HTH tetR-type" evidence="3">
    <location>
        <begin position="14"/>
        <end position="74"/>
    </location>
</feature>
<dbReference type="AlphaFoldDB" id="D9SQB0"/>
<dbReference type="SUPFAM" id="SSF46689">
    <property type="entry name" value="Homeodomain-like"/>
    <property type="match status" value="1"/>
</dbReference>
<dbReference type="Gene3D" id="1.10.357.10">
    <property type="entry name" value="Tetracycline Repressor, domain 2"/>
    <property type="match status" value="1"/>
</dbReference>
<dbReference type="OrthoDB" id="9810250at2"/>
<evidence type="ECO:0000313" key="5">
    <source>
        <dbReference type="Proteomes" id="UP000002730"/>
    </source>
</evidence>
<evidence type="ECO:0000259" key="3">
    <source>
        <dbReference type="PROSITE" id="PS50977"/>
    </source>
</evidence>
<dbReference type="PANTHER" id="PTHR43479:SF7">
    <property type="entry name" value="TETR-FAMILY TRANSCRIPTIONAL REGULATOR"/>
    <property type="match status" value="1"/>
</dbReference>
<evidence type="ECO:0000256" key="1">
    <source>
        <dbReference type="ARBA" id="ARBA00023125"/>
    </source>
</evidence>
<organism evidence="4 5">
    <name type="scientific">Clostridium cellulovorans (strain ATCC 35296 / DSM 3052 / OCM 3 / 743B)</name>
    <dbReference type="NCBI Taxonomy" id="573061"/>
    <lineage>
        <taxon>Bacteria</taxon>
        <taxon>Bacillati</taxon>
        <taxon>Bacillota</taxon>
        <taxon>Clostridia</taxon>
        <taxon>Eubacteriales</taxon>
        <taxon>Clostridiaceae</taxon>
        <taxon>Clostridium</taxon>
    </lineage>
</organism>